<proteinExistence type="predicted"/>
<organism evidence="1 2">
    <name type="scientific">Funneliformis geosporum</name>
    <dbReference type="NCBI Taxonomy" id="1117311"/>
    <lineage>
        <taxon>Eukaryota</taxon>
        <taxon>Fungi</taxon>
        <taxon>Fungi incertae sedis</taxon>
        <taxon>Mucoromycota</taxon>
        <taxon>Glomeromycotina</taxon>
        <taxon>Glomeromycetes</taxon>
        <taxon>Glomerales</taxon>
        <taxon>Glomeraceae</taxon>
        <taxon>Funneliformis</taxon>
    </lineage>
</organism>
<keyword evidence="2" id="KW-1185">Reference proteome</keyword>
<dbReference type="OrthoDB" id="2423038at2759"/>
<accession>A0A9W4WI81</accession>
<reference evidence="1" key="1">
    <citation type="submission" date="2022-08" db="EMBL/GenBank/DDBJ databases">
        <authorList>
            <person name="Kallberg Y."/>
            <person name="Tangrot J."/>
            <person name="Rosling A."/>
        </authorList>
    </citation>
    <scope>NUCLEOTIDE SEQUENCE</scope>
    <source>
        <strain evidence="1">Wild A</strain>
    </source>
</reference>
<sequence length="180" mass="20864">MLEGNISLIVEQLLEFHHKDMVIKQFRNYNEAAFQVAVAKLFPSKIGECENMCRGISNIVLELKYISLLGLYSGEEGKWKGDIDYKTMLNLDNTLKEESEFDLLERIYYHWCKENKSYKATKIRKIVNSGIDQVQRYISLLNKASVDDCNVELISPGLGTIGGWLVCFNRFTTYFNKKNR</sequence>
<evidence type="ECO:0000313" key="2">
    <source>
        <dbReference type="Proteomes" id="UP001153678"/>
    </source>
</evidence>
<protein>
    <submittedName>
        <fullName evidence="1">9482_t:CDS:1</fullName>
    </submittedName>
</protein>
<gene>
    <name evidence="1" type="ORF">FWILDA_LOCUS1174</name>
</gene>
<comment type="caution">
    <text evidence="1">The sequence shown here is derived from an EMBL/GenBank/DDBJ whole genome shotgun (WGS) entry which is preliminary data.</text>
</comment>
<dbReference type="Proteomes" id="UP001153678">
    <property type="component" value="Unassembled WGS sequence"/>
</dbReference>
<dbReference type="AlphaFoldDB" id="A0A9W4WI81"/>
<dbReference type="EMBL" id="CAMKVN010000103">
    <property type="protein sequence ID" value="CAI2163647.1"/>
    <property type="molecule type" value="Genomic_DNA"/>
</dbReference>
<name>A0A9W4WI81_9GLOM</name>
<evidence type="ECO:0000313" key="1">
    <source>
        <dbReference type="EMBL" id="CAI2163647.1"/>
    </source>
</evidence>